<protein>
    <submittedName>
        <fullName evidence="2">Uncharacterized protein</fullName>
    </submittedName>
</protein>
<dbReference type="Proteomes" id="UP000660729">
    <property type="component" value="Unassembled WGS sequence"/>
</dbReference>
<keyword evidence="3" id="KW-1185">Reference proteome</keyword>
<feature type="region of interest" description="Disordered" evidence="1">
    <location>
        <begin position="64"/>
        <end position="84"/>
    </location>
</feature>
<evidence type="ECO:0000256" key="1">
    <source>
        <dbReference type="SAM" id="MobiDB-lite"/>
    </source>
</evidence>
<dbReference type="AlphaFoldDB" id="A0A8H6R8P2"/>
<proteinExistence type="predicted"/>
<accession>A0A8H6R8P2</accession>
<gene>
    <name evidence="2" type="ORF">HII31_12035</name>
</gene>
<dbReference type="OrthoDB" id="5379086at2759"/>
<dbReference type="EMBL" id="JABCIY010000249">
    <property type="protein sequence ID" value="KAF7186626.1"/>
    <property type="molecule type" value="Genomic_DNA"/>
</dbReference>
<comment type="caution">
    <text evidence="2">The sequence shown here is derived from an EMBL/GenBank/DDBJ whole genome shotgun (WGS) entry which is preliminary data.</text>
</comment>
<evidence type="ECO:0000313" key="3">
    <source>
        <dbReference type="Proteomes" id="UP000660729"/>
    </source>
</evidence>
<organism evidence="2 3">
    <name type="scientific">Pseudocercospora fuligena</name>
    <dbReference type="NCBI Taxonomy" id="685502"/>
    <lineage>
        <taxon>Eukaryota</taxon>
        <taxon>Fungi</taxon>
        <taxon>Dikarya</taxon>
        <taxon>Ascomycota</taxon>
        <taxon>Pezizomycotina</taxon>
        <taxon>Dothideomycetes</taxon>
        <taxon>Dothideomycetidae</taxon>
        <taxon>Mycosphaerellales</taxon>
        <taxon>Mycosphaerellaceae</taxon>
        <taxon>Pseudocercospora</taxon>
    </lineage>
</organism>
<reference evidence="2" key="1">
    <citation type="submission" date="2020-04" db="EMBL/GenBank/DDBJ databases">
        <title>Draft genome resource of the tomato pathogen Pseudocercospora fuligena.</title>
        <authorList>
            <person name="Zaccaron A."/>
        </authorList>
    </citation>
    <scope>NUCLEOTIDE SEQUENCE</scope>
    <source>
        <strain evidence="2">PF001</strain>
    </source>
</reference>
<sequence>MAGPSGEADFTFVSELLQAIEDDPTAIEARKLLADQYALFGWQDSAQAEWKKVLELRPGDKDAKSSFRVNKGPRGMKFETGQARSVPSSIARQAGDDARISELEAEIRSLMADAKDLVKDLQIYQTMCPDLDFSGKIADVKAIADGRSRAVLKVRQPQSAHAVATSVQSSSKPEDAIFADLDSYARWLRNEHHSSNLDKVRDATKRRAQAIKEVLPIAIAFTADVAFMHIEHEVLGKVYQNEDGTTMGLEPIASIPRSNFWVSEDGYAWDMEELASALKVNRGVMRNPLSKEMFTAADIKAIVRHPLGKGLAALDVKQHSLTSGIRRETIDQLEKIAGVLLEDQSADAGKSRAAVDEFLSYSATLPDEEQTALEELRVPARDSHTGQAFDGSIGEAVNDAKANRQCFHKTGDFLKQAAQYLRSQARSKSKMPGGWK</sequence>
<evidence type="ECO:0000313" key="2">
    <source>
        <dbReference type="EMBL" id="KAF7186626.1"/>
    </source>
</evidence>
<name>A0A8H6R8P2_9PEZI</name>